<dbReference type="HOGENOM" id="CLU_2572130_0_0_10"/>
<dbReference type="AlphaFoldDB" id="A0A0E3ZW43"/>
<dbReference type="EMBL" id="CP010429">
    <property type="protein sequence ID" value="AKD56169.1"/>
    <property type="molecule type" value="Genomic_DNA"/>
</dbReference>
<proteinExistence type="predicted"/>
<sequence>MRQSLLLFSLFTAALLGLALFYVTFLDCVHDYQTGMFASQPTKTGLETVGLLVYSWLGLKFLKWRLLHQRSPINKADHFDD</sequence>
<accession>A0A0E3ZW43</accession>
<organism evidence="1 2">
    <name type="scientific">Spirosoma radiotolerans</name>
    <dbReference type="NCBI Taxonomy" id="1379870"/>
    <lineage>
        <taxon>Bacteria</taxon>
        <taxon>Pseudomonadati</taxon>
        <taxon>Bacteroidota</taxon>
        <taxon>Cytophagia</taxon>
        <taxon>Cytophagales</taxon>
        <taxon>Cytophagaceae</taxon>
        <taxon>Spirosoma</taxon>
    </lineage>
</organism>
<dbReference type="STRING" id="1379870.SD10_15960"/>
<name>A0A0E3ZW43_9BACT</name>
<dbReference type="Proteomes" id="UP000033054">
    <property type="component" value="Chromosome"/>
</dbReference>
<dbReference type="OrthoDB" id="965937at2"/>
<protein>
    <submittedName>
        <fullName evidence="1">Uncharacterized protein</fullName>
    </submittedName>
</protein>
<dbReference type="RefSeq" id="WP_046574995.1">
    <property type="nucleotide sequence ID" value="NZ_CP010429.1"/>
</dbReference>
<reference evidence="1 2" key="1">
    <citation type="journal article" date="2014" name="Curr. Microbiol.">
        <title>Spirosoma radiotolerans sp. nov., a gamma-radiation-resistant bacterium isolated from gamma ray-irradiated soil.</title>
        <authorList>
            <person name="Lee J.J."/>
            <person name="Srinivasan S."/>
            <person name="Lim S."/>
            <person name="Joe M."/>
            <person name="Im S."/>
            <person name="Bae S.I."/>
            <person name="Park K.R."/>
            <person name="Han J.H."/>
            <person name="Park S.H."/>
            <person name="Joo B.M."/>
            <person name="Park S.J."/>
            <person name="Kim M.K."/>
        </authorList>
    </citation>
    <scope>NUCLEOTIDE SEQUENCE [LARGE SCALE GENOMIC DNA]</scope>
    <source>
        <strain evidence="1 2">DG5A</strain>
    </source>
</reference>
<dbReference type="PATRIC" id="fig|1379870.5.peg.3468"/>
<evidence type="ECO:0000313" key="1">
    <source>
        <dbReference type="EMBL" id="AKD56169.1"/>
    </source>
</evidence>
<gene>
    <name evidence="1" type="ORF">SD10_15960</name>
</gene>
<evidence type="ECO:0000313" key="2">
    <source>
        <dbReference type="Proteomes" id="UP000033054"/>
    </source>
</evidence>
<dbReference type="KEGG" id="srd:SD10_15960"/>
<keyword evidence="2" id="KW-1185">Reference proteome</keyword>